<evidence type="ECO:0000313" key="3">
    <source>
        <dbReference type="Proteomes" id="UP001438953"/>
    </source>
</evidence>
<gene>
    <name evidence="2" type="ORF">VSX56_09535</name>
</gene>
<dbReference type="Proteomes" id="UP001438953">
    <property type="component" value="Unassembled WGS sequence"/>
</dbReference>
<keyword evidence="3" id="KW-1185">Reference proteome</keyword>
<feature type="compositionally biased region" description="Acidic residues" evidence="1">
    <location>
        <begin position="111"/>
        <end position="120"/>
    </location>
</feature>
<protein>
    <recommendedName>
        <fullName evidence="4">DUF2497 domain-containing protein</fullName>
    </recommendedName>
</protein>
<accession>A0ABV1SGI5</accession>
<feature type="region of interest" description="Disordered" evidence="1">
    <location>
        <begin position="21"/>
        <end position="306"/>
    </location>
</feature>
<dbReference type="EMBL" id="JAYWLC010000006">
    <property type="protein sequence ID" value="MER5172017.1"/>
    <property type="molecule type" value="Genomic_DNA"/>
</dbReference>
<proteinExistence type="predicted"/>
<name>A0ABV1SGI5_9RHOB</name>
<feature type="compositionally biased region" description="Acidic residues" evidence="1">
    <location>
        <begin position="134"/>
        <end position="147"/>
    </location>
</feature>
<reference evidence="2 3" key="1">
    <citation type="submission" date="2024-06" db="EMBL/GenBank/DDBJ databases">
        <title>Thioclava kandeliae sp. nov. from a rhizosphere soil sample of Kandelia candel in a mangrove.</title>
        <authorList>
            <person name="Mu T."/>
        </authorList>
    </citation>
    <scope>NUCLEOTIDE SEQUENCE [LARGE SCALE GENOMIC DNA]</scope>
    <source>
        <strain evidence="2 3">CPCC 100088</strain>
    </source>
</reference>
<dbReference type="RefSeq" id="WP_350936658.1">
    <property type="nucleotide sequence ID" value="NZ_JAYWLC010000006.1"/>
</dbReference>
<evidence type="ECO:0000256" key="1">
    <source>
        <dbReference type="SAM" id="MobiDB-lite"/>
    </source>
</evidence>
<evidence type="ECO:0000313" key="2">
    <source>
        <dbReference type="EMBL" id="MER5172017.1"/>
    </source>
</evidence>
<evidence type="ECO:0008006" key="4">
    <source>
        <dbReference type="Google" id="ProtNLM"/>
    </source>
</evidence>
<sequence>MAEPEKKIEIEDVLSSIRRLVAQDPLRSNTRISPESPDPEPEEALVLTASDRVEDAPAPSFAEEDEAAEAYDPATTFAMAGDDAPFTDEAPQPESAMTDADAETDFGASADTEESLDQEWEAVNQTAPAHDWPESEETDISDTEADLSETAAFDAAEMDHTSPDAPEMTDDVLQLEPHMQTRPASPLPSPAQTPLLPSVGEDFEPEEGDPAPLAGALNAFGHGGTATGKTTSPVTTAFGATEPEDDIGTAFPAFEGGDDDGPAEAEPAGINAVEEPDSEDPDLASQDWAAEPDGASPEADWHPEEDLPPELETAAEALAGSVVAAAEVDVLREATRRLHLTRPATELTAESARQGVARQSPSDGAPVFDEDALRQMVGRMIRAELQGALGEQITRKVRRLVRQEINRALISREFE</sequence>
<organism evidence="2 3">
    <name type="scientific">Thioclava kandeliae</name>
    <dbReference type="NCBI Taxonomy" id="3070818"/>
    <lineage>
        <taxon>Bacteria</taxon>
        <taxon>Pseudomonadati</taxon>
        <taxon>Pseudomonadota</taxon>
        <taxon>Alphaproteobacteria</taxon>
        <taxon>Rhodobacterales</taxon>
        <taxon>Paracoccaceae</taxon>
        <taxon>Thioclava</taxon>
    </lineage>
</organism>
<comment type="caution">
    <text evidence="2">The sequence shown here is derived from an EMBL/GenBank/DDBJ whole genome shotgun (WGS) entry which is preliminary data.</text>
</comment>